<dbReference type="Gene3D" id="1.10.10.10">
    <property type="entry name" value="Winged helix-like DNA-binding domain superfamily/Winged helix DNA-binding domain"/>
    <property type="match status" value="1"/>
</dbReference>
<evidence type="ECO:0008006" key="8">
    <source>
        <dbReference type="Google" id="ProtNLM"/>
    </source>
</evidence>
<evidence type="ECO:0000256" key="3">
    <source>
        <dbReference type="ARBA" id="ARBA00023163"/>
    </source>
</evidence>
<evidence type="ECO:0000313" key="7">
    <source>
        <dbReference type="Proteomes" id="UP000547931"/>
    </source>
</evidence>
<dbReference type="Gene3D" id="2.60.120.10">
    <property type="entry name" value="Jelly Rolls"/>
    <property type="match status" value="1"/>
</dbReference>
<keyword evidence="7" id="KW-1185">Reference proteome</keyword>
<name>A0A7X5QLQ9_9GAMM</name>
<dbReference type="GO" id="GO:0003677">
    <property type="term" value="F:DNA binding"/>
    <property type="evidence" value="ECO:0007669"/>
    <property type="project" value="UniProtKB-KW"/>
</dbReference>
<comment type="caution">
    <text evidence="6">The sequence shown here is derived from an EMBL/GenBank/DDBJ whole genome shotgun (WGS) entry which is preliminary data.</text>
</comment>
<dbReference type="PROSITE" id="PS50042">
    <property type="entry name" value="CNMP_BINDING_3"/>
    <property type="match status" value="1"/>
</dbReference>
<evidence type="ECO:0000313" key="6">
    <source>
        <dbReference type="EMBL" id="NHB96606.1"/>
    </source>
</evidence>
<dbReference type="Proteomes" id="UP000547931">
    <property type="component" value="Unassembled WGS sequence"/>
</dbReference>
<dbReference type="EMBL" id="PUJV01000008">
    <property type="protein sequence ID" value="NHB96606.1"/>
    <property type="molecule type" value="Genomic_DNA"/>
</dbReference>
<dbReference type="InterPro" id="IPR036388">
    <property type="entry name" value="WH-like_DNA-bd_sf"/>
</dbReference>
<dbReference type="Pfam" id="PF00027">
    <property type="entry name" value="cNMP_binding"/>
    <property type="match status" value="1"/>
</dbReference>
<dbReference type="InterPro" id="IPR018490">
    <property type="entry name" value="cNMP-bd_dom_sf"/>
</dbReference>
<keyword evidence="3" id="KW-0804">Transcription</keyword>
<evidence type="ECO:0000259" key="4">
    <source>
        <dbReference type="PROSITE" id="PS50042"/>
    </source>
</evidence>
<evidence type="ECO:0000256" key="1">
    <source>
        <dbReference type="ARBA" id="ARBA00023015"/>
    </source>
</evidence>
<feature type="domain" description="HTH crp-type" evidence="5">
    <location>
        <begin position="138"/>
        <end position="209"/>
    </location>
</feature>
<keyword evidence="1" id="KW-0805">Transcription regulation</keyword>
<sequence length="217" mass="24820">MNNSAGNLNSSVIDFIRGDRGYVKNIKFYKGECIYIGGGRGSFYFIEKGHVKISTQTEDGRICNIGFYKEGDFFGESGFSGDIISETATALIDCAIKKINFISFLEEIKGKDILYNFMICMSNKIIEYQNAISGFVVFNSEKRLAYTLMRMASEIKNDNVSSIKNKISYQDLSYMIGTTRSRVGYFMNDFIRQGIIKESKDFFLILDRKKIEEYLIE</sequence>
<keyword evidence="2" id="KW-0238">DNA-binding</keyword>
<evidence type="ECO:0000259" key="5">
    <source>
        <dbReference type="PROSITE" id="PS51063"/>
    </source>
</evidence>
<dbReference type="SUPFAM" id="SSF51206">
    <property type="entry name" value="cAMP-binding domain-like"/>
    <property type="match status" value="1"/>
</dbReference>
<dbReference type="InterPro" id="IPR036390">
    <property type="entry name" value="WH_DNA-bd_sf"/>
</dbReference>
<dbReference type="PROSITE" id="PS51063">
    <property type="entry name" value="HTH_CRP_2"/>
    <property type="match status" value="1"/>
</dbReference>
<dbReference type="AlphaFoldDB" id="A0A7X5QLQ9"/>
<accession>A0A7X5QLQ9</accession>
<evidence type="ECO:0000256" key="2">
    <source>
        <dbReference type="ARBA" id="ARBA00023125"/>
    </source>
</evidence>
<dbReference type="InterPro" id="IPR014710">
    <property type="entry name" value="RmlC-like_jellyroll"/>
</dbReference>
<reference evidence="6 7" key="1">
    <citation type="submission" date="2018-02" db="EMBL/GenBank/DDBJ databases">
        <authorList>
            <person name="Machado R.A."/>
        </authorList>
    </citation>
    <scope>NUCLEOTIDE SEQUENCE [LARGE SCALE GENOMIC DNA]</scope>
    <source>
        <strain evidence="6 7">DSM 23271</strain>
    </source>
</reference>
<dbReference type="InterPro" id="IPR012318">
    <property type="entry name" value="HTH_CRP"/>
</dbReference>
<dbReference type="GO" id="GO:0006355">
    <property type="term" value="P:regulation of DNA-templated transcription"/>
    <property type="evidence" value="ECO:0007669"/>
    <property type="project" value="InterPro"/>
</dbReference>
<dbReference type="SUPFAM" id="SSF46785">
    <property type="entry name" value="Winged helix' DNA-binding domain"/>
    <property type="match status" value="1"/>
</dbReference>
<dbReference type="RefSeq" id="WP_166288045.1">
    <property type="nucleotide sequence ID" value="NZ_CAWPIE010000008.1"/>
</dbReference>
<organism evidence="6 7">
    <name type="scientific">Photorhabdus stackebrandtii</name>
    <dbReference type="NCBI Taxonomy" id="1123042"/>
    <lineage>
        <taxon>Bacteria</taxon>
        <taxon>Pseudomonadati</taxon>
        <taxon>Pseudomonadota</taxon>
        <taxon>Gammaproteobacteria</taxon>
        <taxon>Enterobacterales</taxon>
        <taxon>Morganellaceae</taxon>
        <taxon>Photorhabdus</taxon>
    </lineage>
</organism>
<proteinExistence type="predicted"/>
<feature type="domain" description="Cyclic nucleotide-binding" evidence="4">
    <location>
        <begin position="34"/>
        <end position="76"/>
    </location>
</feature>
<dbReference type="InterPro" id="IPR000595">
    <property type="entry name" value="cNMP-bd_dom"/>
</dbReference>
<protein>
    <recommendedName>
        <fullName evidence="8">Crp/Fnr family transcriptional regulator</fullName>
    </recommendedName>
</protein>
<dbReference type="CDD" id="cd00038">
    <property type="entry name" value="CAP_ED"/>
    <property type="match status" value="1"/>
</dbReference>
<gene>
    <name evidence="6" type="ORF">C5470_09365</name>
</gene>
<dbReference type="Pfam" id="PF13545">
    <property type="entry name" value="HTH_Crp_2"/>
    <property type="match status" value="1"/>
</dbReference>